<dbReference type="Proteomes" id="UP000054270">
    <property type="component" value="Unassembled WGS sequence"/>
</dbReference>
<evidence type="ECO:0000313" key="1">
    <source>
        <dbReference type="EMBL" id="KJA25012.1"/>
    </source>
</evidence>
<keyword evidence="2" id="KW-1185">Reference proteome</keyword>
<name>A0A0D2LCK5_HYPSF</name>
<feature type="non-terminal residue" evidence="1">
    <location>
        <position position="1"/>
    </location>
</feature>
<organism evidence="1 2">
    <name type="scientific">Hypholoma sublateritium (strain FD-334 SS-4)</name>
    <dbReference type="NCBI Taxonomy" id="945553"/>
    <lineage>
        <taxon>Eukaryota</taxon>
        <taxon>Fungi</taxon>
        <taxon>Dikarya</taxon>
        <taxon>Basidiomycota</taxon>
        <taxon>Agaricomycotina</taxon>
        <taxon>Agaricomycetes</taxon>
        <taxon>Agaricomycetidae</taxon>
        <taxon>Agaricales</taxon>
        <taxon>Agaricineae</taxon>
        <taxon>Strophariaceae</taxon>
        <taxon>Hypholoma</taxon>
    </lineage>
</organism>
<evidence type="ECO:0000313" key="2">
    <source>
        <dbReference type="Proteomes" id="UP000054270"/>
    </source>
</evidence>
<dbReference type="EMBL" id="KN817533">
    <property type="protein sequence ID" value="KJA25012.1"/>
    <property type="molecule type" value="Genomic_DNA"/>
</dbReference>
<dbReference type="AlphaFoldDB" id="A0A0D2LCK5"/>
<accession>A0A0D2LCK5</accession>
<sequence>DVVTQVEGHAVPLVIPAPAAGTKNIATASAPSRSGLKLKRVTASKSAKNLFYIEYLKMNTMVTPATFEEIWGGLSKDEIKKWTALGKESRCALEPVPAE</sequence>
<protein>
    <submittedName>
        <fullName evidence="1">Uncharacterized protein</fullName>
    </submittedName>
</protein>
<gene>
    <name evidence="1" type="ORF">HYPSUDRAFT_199941</name>
</gene>
<reference evidence="2" key="1">
    <citation type="submission" date="2014-04" db="EMBL/GenBank/DDBJ databases">
        <title>Evolutionary Origins and Diversification of the Mycorrhizal Mutualists.</title>
        <authorList>
            <consortium name="DOE Joint Genome Institute"/>
            <consortium name="Mycorrhizal Genomics Consortium"/>
            <person name="Kohler A."/>
            <person name="Kuo A."/>
            <person name="Nagy L.G."/>
            <person name="Floudas D."/>
            <person name="Copeland A."/>
            <person name="Barry K.W."/>
            <person name="Cichocki N."/>
            <person name="Veneault-Fourrey C."/>
            <person name="LaButti K."/>
            <person name="Lindquist E.A."/>
            <person name="Lipzen A."/>
            <person name="Lundell T."/>
            <person name="Morin E."/>
            <person name="Murat C."/>
            <person name="Riley R."/>
            <person name="Ohm R."/>
            <person name="Sun H."/>
            <person name="Tunlid A."/>
            <person name="Henrissat B."/>
            <person name="Grigoriev I.V."/>
            <person name="Hibbett D.S."/>
            <person name="Martin F."/>
        </authorList>
    </citation>
    <scope>NUCLEOTIDE SEQUENCE [LARGE SCALE GENOMIC DNA]</scope>
    <source>
        <strain evidence="2">FD-334 SS-4</strain>
    </source>
</reference>
<proteinExistence type="predicted"/>